<name>A0ABY0PA23_9HYPH</name>
<accession>A0ABY0PA23</accession>
<sequence length="303" mass="32435">MGSEELVRAIEDNLRNLGVDALDVVNLRIMFDSHGPVEGSIAAPLEVLAALKRRGVVRNIGLSNVTPAQVQEARGIAEIVCVQNHYNLAHRGDDILIDDFAEAGIAYVPFFPLGGFAPLQSAVLAEVATRLDATAMQVALAWLLRRASNMPAFDVAVFAGDIGKPTAAAVGGMLQQQQRGPLSGRPVVYVPGNHEFYGSEMKSSLAAGREAAEAAGIELIARRTVVINGVRFIGCISWTDYRLLGTPQLSMVFAGQELNDHRLIRYREDSFAIARTAVTTAASCPGVQRPNTGSILLSFAARL</sequence>
<dbReference type="InterPro" id="IPR023210">
    <property type="entry name" value="NADP_OxRdtase_dom"/>
</dbReference>
<reference evidence="2 3" key="1">
    <citation type="submission" date="2016-10" db="EMBL/GenBank/DDBJ databases">
        <authorList>
            <person name="Varghese N."/>
            <person name="Submissions S."/>
        </authorList>
    </citation>
    <scope>NUCLEOTIDE SEQUENCE [LARGE SCALE GENOMIC DNA]</scope>
    <source>
        <strain evidence="2 3">DSM 26672</strain>
    </source>
</reference>
<keyword evidence="3" id="KW-1185">Reference proteome</keyword>
<dbReference type="SUPFAM" id="SSF56300">
    <property type="entry name" value="Metallo-dependent phosphatases"/>
    <property type="match status" value="1"/>
</dbReference>
<dbReference type="EMBL" id="FNBZ01000017">
    <property type="protein sequence ID" value="SDH80537.1"/>
    <property type="molecule type" value="Genomic_DNA"/>
</dbReference>
<evidence type="ECO:0000313" key="3">
    <source>
        <dbReference type="Proteomes" id="UP000199468"/>
    </source>
</evidence>
<proteinExistence type="predicted"/>
<dbReference type="Pfam" id="PF00248">
    <property type="entry name" value="Aldo_ket_red"/>
    <property type="match status" value="1"/>
</dbReference>
<feature type="domain" description="NADP-dependent oxidoreductase" evidence="1">
    <location>
        <begin position="3"/>
        <end position="148"/>
    </location>
</feature>
<organism evidence="2 3">
    <name type="scientific">Bosea robiniae</name>
    <dbReference type="NCBI Taxonomy" id="1036780"/>
    <lineage>
        <taxon>Bacteria</taxon>
        <taxon>Pseudomonadati</taxon>
        <taxon>Pseudomonadota</taxon>
        <taxon>Alphaproteobacteria</taxon>
        <taxon>Hyphomicrobiales</taxon>
        <taxon>Boseaceae</taxon>
        <taxon>Bosea</taxon>
    </lineage>
</organism>
<dbReference type="SUPFAM" id="SSF51430">
    <property type="entry name" value="NAD(P)-linked oxidoreductase"/>
    <property type="match status" value="1"/>
</dbReference>
<dbReference type="Gene3D" id="3.20.20.100">
    <property type="entry name" value="NADP-dependent oxidoreductase domain"/>
    <property type="match status" value="1"/>
</dbReference>
<dbReference type="InterPro" id="IPR029052">
    <property type="entry name" value="Metallo-depent_PP-like"/>
</dbReference>
<comment type="caution">
    <text evidence="2">The sequence shown here is derived from an EMBL/GenBank/DDBJ whole genome shotgun (WGS) entry which is preliminary data.</text>
</comment>
<dbReference type="CDD" id="cd19088">
    <property type="entry name" value="AKR_AKR13B1"/>
    <property type="match status" value="1"/>
</dbReference>
<dbReference type="PANTHER" id="PTHR43638:SF3">
    <property type="entry name" value="ALDEHYDE REDUCTASE"/>
    <property type="match status" value="1"/>
</dbReference>
<evidence type="ECO:0000313" key="2">
    <source>
        <dbReference type="EMBL" id="SDH80537.1"/>
    </source>
</evidence>
<dbReference type="InterPro" id="IPR036812">
    <property type="entry name" value="NAD(P)_OxRdtase_dom_sf"/>
</dbReference>
<protein>
    <submittedName>
        <fullName evidence="2">Aldo/keto reductase family protein</fullName>
    </submittedName>
</protein>
<dbReference type="Proteomes" id="UP000199468">
    <property type="component" value="Unassembled WGS sequence"/>
</dbReference>
<dbReference type="PANTHER" id="PTHR43638">
    <property type="entry name" value="OXIDOREDUCTASE, ALDO/KETO REDUCTASE FAMILY PROTEIN"/>
    <property type="match status" value="1"/>
</dbReference>
<gene>
    <name evidence="2" type="ORF">SAMN05421844_1177</name>
</gene>
<evidence type="ECO:0000259" key="1">
    <source>
        <dbReference type="Pfam" id="PF00248"/>
    </source>
</evidence>